<protein>
    <submittedName>
        <fullName evidence="1">Uncharacterized protein</fullName>
    </submittedName>
</protein>
<comment type="caution">
    <text evidence="1">The sequence shown here is derived from an EMBL/GenBank/DDBJ whole genome shotgun (WGS) entry which is preliminary data.</text>
</comment>
<gene>
    <name evidence="1" type="ORF">BDN70DRAFT_881114</name>
</gene>
<proteinExistence type="predicted"/>
<name>A0A9P5YZE2_9AGAR</name>
<dbReference type="OrthoDB" id="2966751at2759"/>
<evidence type="ECO:0000313" key="1">
    <source>
        <dbReference type="EMBL" id="KAF9477480.1"/>
    </source>
</evidence>
<keyword evidence="2" id="KW-1185">Reference proteome</keyword>
<evidence type="ECO:0000313" key="2">
    <source>
        <dbReference type="Proteomes" id="UP000807469"/>
    </source>
</evidence>
<accession>A0A9P5YZE2</accession>
<feature type="non-terminal residue" evidence="1">
    <location>
        <position position="60"/>
    </location>
</feature>
<reference evidence="1" key="1">
    <citation type="submission" date="2020-11" db="EMBL/GenBank/DDBJ databases">
        <authorList>
            <consortium name="DOE Joint Genome Institute"/>
            <person name="Ahrendt S."/>
            <person name="Riley R."/>
            <person name="Andreopoulos W."/>
            <person name="Labutti K."/>
            <person name="Pangilinan J."/>
            <person name="Ruiz-Duenas F.J."/>
            <person name="Barrasa J.M."/>
            <person name="Sanchez-Garcia M."/>
            <person name="Camarero S."/>
            <person name="Miyauchi S."/>
            <person name="Serrano A."/>
            <person name="Linde D."/>
            <person name="Babiker R."/>
            <person name="Drula E."/>
            <person name="Ayuso-Fernandez I."/>
            <person name="Pacheco R."/>
            <person name="Padilla G."/>
            <person name="Ferreira P."/>
            <person name="Barriuso J."/>
            <person name="Kellner H."/>
            <person name="Castanera R."/>
            <person name="Alfaro M."/>
            <person name="Ramirez L."/>
            <person name="Pisabarro A.G."/>
            <person name="Kuo A."/>
            <person name="Tritt A."/>
            <person name="Lipzen A."/>
            <person name="He G."/>
            <person name="Yan M."/>
            <person name="Ng V."/>
            <person name="Cullen D."/>
            <person name="Martin F."/>
            <person name="Rosso M.-N."/>
            <person name="Henrissat B."/>
            <person name="Hibbett D."/>
            <person name="Martinez A.T."/>
            <person name="Grigoriev I.V."/>
        </authorList>
    </citation>
    <scope>NUCLEOTIDE SEQUENCE</scope>
    <source>
        <strain evidence="1">CIRM-BRFM 674</strain>
    </source>
</reference>
<sequence length="60" mass="6530">MSFRRCSSPGHGGKPTTFAYEATVPDFPYPIVFALGNIASNLSNTLPKVFSILMSSYVWG</sequence>
<organism evidence="1 2">
    <name type="scientific">Pholiota conissans</name>
    <dbReference type="NCBI Taxonomy" id="109636"/>
    <lineage>
        <taxon>Eukaryota</taxon>
        <taxon>Fungi</taxon>
        <taxon>Dikarya</taxon>
        <taxon>Basidiomycota</taxon>
        <taxon>Agaricomycotina</taxon>
        <taxon>Agaricomycetes</taxon>
        <taxon>Agaricomycetidae</taxon>
        <taxon>Agaricales</taxon>
        <taxon>Agaricineae</taxon>
        <taxon>Strophariaceae</taxon>
        <taxon>Pholiota</taxon>
    </lineage>
</organism>
<dbReference type="EMBL" id="MU155259">
    <property type="protein sequence ID" value="KAF9477480.1"/>
    <property type="molecule type" value="Genomic_DNA"/>
</dbReference>
<dbReference type="AlphaFoldDB" id="A0A9P5YZE2"/>
<dbReference type="Proteomes" id="UP000807469">
    <property type="component" value="Unassembled WGS sequence"/>
</dbReference>